<protein>
    <recommendedName>
        <fullName evidence="2">Integrase catalytic domain-containing protein</fullName>
    </recommendedName>
</protein>
<dbReference type="Pfam" id="PF13333">
    <property type="entry name" value="rve_2"/>
    <property type="match status" value="1"/>
</dbReference>
<proteinExistence type="predicted"/>
<dbReference type="PANTHER" id="PTHR46889">
    <property type="entry name" value="TRANSPOSASE INSF FOR INSERTION SEQUENCE IS3B-RELATED"/>
    <property type="match status" value="1"/>
</dbReference>
<dbReference type="PANTHER" id="PTHR46889:SF4">
    <property type="entry name" value="TRANSPOSASE INSO FOR INSERTION SEQUENCE ELEMENT IS911B-RELATED"/>
    <property type="match status" value="1"/>
</dbReference>
<dbReference type="RefSeq" id="WP_097843730.1">
    <property type="nucleotide sequence ID" value="NZ_JBNTKY010000005.1"/>
</dbReference>
<organism evidence="3 4">
    <name type="scientific">Bacillus wiedmannii</name>
    <dbReference type="NCBI Taxonomy" id="1890302"/>
    <lineage>
        <taxon>Bacteria</taxon>
        <taxon>Bacillati</taxon>
        <taxon>Bacillota</taxon>
        <taxon>Bacilli</taxon>
        <taxon>Bacillales</taxon>
        <taxon>Bacillaceae</taxon>
        <taxon>Bacillus</taxon>
        <taxon>Bacillus cereus group</taxon>
    </lineage>
</organism>
<evidence type="ECO:0000256" key="1">
    <source>
        <dbReference type="ARBA" id="ARBA00002286"/>
    </source>
</evidence>
<gene>
    <name evidence="3" type="ORF">COL66_19955</name>
</gene>
<evidence type="ECO:0000259" key="2">
    <source>
        <dbReference type="Pfam" id="PF13333"/>
    </source>
</evidence>
<evidence type="ECO:0000313" key="3">
    <source>
        <dbReference type="EMBL" id="PFZ27085.1"/>
    </source>
</evidence>
<dbReference type="InterPro" id="IPR001584">
    <property type="entry name" value="Integrase_cat-core"/>
</dbReference>
<dbReference type="InterPro" id="IPR012337">
    <property type="entry name" value="RNaseH-like_sf"/>
</dbReference>
<dbReference type="Proteomes" id="UP000223311">
    <property type="component" value="Unassembled WGS sequence"/>
</dbReference>
<dbReference type="InterPro" id="IPR050900">
    <property type="entry name" value="Transposase_IS3/IS150/IS904"/>
</dbReference>
<dbReference type="GO" id="GO:0015074">
    <property type="term" value="P:DNA integration"/>
    <property type="evidence" value="ECO:0007669"/>
    <property type="project" value="InterPro"/>
</dbReference>
<dbReference type="AlphaFoldDB" id="A0A2B5IR29"/>
<evidence type="ECO:0000313" key="4">
    <source>
        <dbReference type="Proteomes" id="UP000223311"/>
    </source>
</evidence>
<comment type="caution">
    <text evidence="3">The sequence shown here is derived from an EMBL/GenBank/DDBJ whole genome shotgun (WGS) entry which is preliminary data.</text>
</comment>
<accession>A0A2B5IR29</accession>
<dbReference type="EMBL" id="NVGE01000030">
    <property type="protein sequence ID" value="PFZ27085.1"/>
    <property type="molecule type" value="Genomic_DNA"/>
</dbReference>
<reference evidence="3 4" key="1">
    <citation type="submission" date="2017-09" db="EMBL/GenBank/DDBJ databases">
        <title>Large-scale bioinformatics analysis of Bacillus genomes uncovers conserved roles of natural products in bacterial physiology.</title>
        <authorList>
            <consortium name="Agbiome Team Llc"/>
            <person name="Bleich R.M."/>
            <person name="Grubbs K.J."/>
            <person name="Santa Maria K.C."/>
            <person name="Allen S.E."/>
            <person name="Farag S."/>
            <person name="Shank E.A."/>
            <person name="Bowers A."/>
        </authorList>
    </citation>
    <scope>NUCLEOTIDE SEQUENCE [LARGE SCALE GENOMIC DNA]</scope>
    <source>
        <strain evidence="3 4">AFS080080</strain>
    </source>
</reference>
<name>A0A2B5IR29_9BACI</name>
<comment type="function">
    <text evidence="1">Involved in the transposition of the insertion sequence.</text>
</comment>
<dbReference type="SUPFAM" id="SSF53098">
    <property type="entry name" value="Ribonuclease H-like"/>
    <property type="match status" value="1"/>
</dbReference>
<sequence length="62" mass="7464">MSRKGNCLDNAAIESFYSSLKSELFYSQEKQLLHDYIEYYNTERIHEKLHYLSPIEYKKQVA</sequence>
<feature type="domain" description="Integrase catalytic" evidence="2">
    <location>
        <begin position="14"/>
        <end position="60"/>
    </location>
</feature>